<dbReference type="STRING" id="877500.GCA_000935065_00462"/>
<dbReference type="Proteomes" id="UP000290191">
    <property type="component" value="Unassembled WGS sequence"/>
</dbReference>
<comment type="similarity">
    <text evidence="6">Belongs to the methylenetetrahydrofolate reductase family.</text>
</comment>
<dbReference type="AlphaFoldDB" id="A0A4Q0Y036"/>
<evidence type="ECO:0000256" key="4">
    <source>
        <dbReference type="ARBA" id="ARBA00022827"/>
    </source>
</evidence>
<dbReference type="EMBL" id="PDKO01000004">
    <property type="protein sequence ID" value="RXJ63360.1"/>
    <property type="molecule type" value="Genomic_DNA"/>
</dbReference>
<proteinExistence type="inferred from homology"/>
<dbReference type="Pfam" id="PF02219">
    <property type="entry name" value="MTHFR"/>
    <property type="match status" value="1"/>
</dbReference>
<keyword evidence="5 6" id="KW-0560">Oxidoreductase</keyword>
<accession>A0A4Q0Y036</accession>
<dbReference type="RefSeq" id="WP_129081868.1">
    <property type="nucleotide sequence ID" value="NZ_CP041070.1"/>
</dbReference>
<dbReference type="UniPathway" id="UPA00193"/>
<evidence type="ECO:0000313" key="8">
    <source>
        <dbReference type="Proteomes" id="UP000290191"/>
    </source>
</evidence>
<evidence type="ECO:0000256" key="3">
    <source>
        <dbReference type="ARBA" id="ARBA00022630"/>
    </source>
</evidence>
<comment type="caution">
    <text evidence="7">The sequence shown here is derived from an EMBL/GenBank/DDBJ whole genome shotgun (WGS) entry which is preliminary data.</text>
</comment>
<comment type="pathway">
    <text evidence="2 6">One-carbon metabolism; tetrahydrofolate interconversion.</text>
</comment>
<evidence type="ECO:0000256" key="2">
    <source>
        <dbReference type="ARBA" id="ARBA00004777"/>
    </source>
</evidence>
<dbReference type="InterPro" id="IPR003171">
    <property type="entry name" value="Mehydrof_redctse-like"/>
</dbReference>
<dbReference type="InterPro" id="IPR029041">
    <property type="entry name" value="FAD-linked_oxidoreductase-like"/>
</dbReference>
<evidence type="ECO:0000256" key="1">
    <source>
        <dbReference type="ARBA" id="ARBA00001974"/>
    </source>
</evidence>
<keyword evidence="4 6" id="KW-0274">FAD</keyword>
<reference evidence="7 8" key="1">
    <citation type="submission" date="2017-10" db="EMBL/GenBank/DDBJ databases">
        <title>Genomics of the genus Arcobacter.</title>
        <authorList>
            <person name="Perez-Cataluna A."/>
            <person name="Figueras M.J."/>
        </authorList>
    </citation>
    <scope>NUCLEOTIDE SEQUENCE [LARGE SCALE GENOMIC DNA]</scope>
    <source>
        <strain evidence="7 8">DSM 24636</strain>
    </source>
</reference>
<comment type="cofactor">
    <cofactor evidence="1 6">
        <name>FAD</name>
        <dbReference type="ChEBI" id="CHEBI:57692"/>
    </cofactor>
</comment>
<organism evidence="7 8">
    <name type="scientific">Halarcobacter anaerophilus</name>
    <dbReference type="NCBI Taxonomy" id="877500"/>
    <lineage>
        <taxon>Bacteria</taxon>
        <taxon>Pseudomonadati</taxon>
        <taxon>Campylobacterota</taxon>
        <taxon>Epsilonproteobacteria</taxon>
        <taxon>Campylobacterales</taxon>
        <taxon>Arcobacteraceae</taxon>
        <taxon>Halarcobacter</taxon>
    </lineage>
</organism>
<protein>
    <recommendedName>
        <fullName evidence="6">Methylenetetrahydrofolate reductase</fullName>
    </recommendedName>
</protein>
<dbReference type="GO" id="GO:0004489">
    <property type="term" value="F:methylenetetrahydrofolate reductase [NAD(P)H] activity"/>
    <property type="evidence" value="ECO:0007669"/>
    <property type="project" value="InterPro"/>
</dbReference>
<name>A0A4Q0Y036_9BACT</name>
<keyword evidence="8" id="KW-1185">Reference proteome</keyword>
<dbReference type="GO" id="GO:0006555">
    <property type="term" value="P:methionine metabolic process"/>
    <property type="evidence" value="ECO:0007669"/>
    <property type="project" value="InterPro"/>
</dbReference>
<dbReference type="GO" id="GO:0035999">
    <property type="term" value="P:tetrahydrofolate interconversion"/>
    <property type="evidence" value="ECO:0007669"/>
    <property type="project" value="UniProtKB-UniPathway"/>
</dbReference>
<keyword evidence="3 6" id="KW-0285">Flavoprotein</keyword>
<gene>
    <name evidence="7" type="ORF">CRV06_06705</name>
</gene>
<evidence type="ECO:0000313" key="7">
    <source>
        <dbReference type="EMBL" id="RXJ63360.1"/>
    </source>
</evidence>
<dbReference type="Gene3D" id="3.20.20.220">
    <property type="match status" value="1"/>
</dbReference>
<evidence type="ECO:0000256" key="6">
    <source>
        <dbReference type="RuleBase" id="RU003862"/>
    </source>
</evidence>
<dbReference type="SUPFAM" id="SSF51730">
    <property type="entry name" value="FAD-linked oxidoreductase"/>
    <property type="match status" value="1"/>
</dbReference>
<dbReference type="OrthoDB" id="4367389at2"/>
<evidence type="ECO:0000256" key="5">
    <source>
        <dbReference type="ARBA" id="ARBA00023002"/>
    </source>
</evidence>
<sequence length="307" mass="35417">MLTDKIRNREKGILLYGITPPKANNTEEKIKEIAQKHIERISKLDVDGLVLYDIQDESDRTNEKRPFPFIKTMNPCEYSKNYLQELKTPRIVYRAVGNYTAKRFKEWLKETRPTQVHSVFVGAASYEQKNPLSLKEAYKLKREVNDNLCLGGIAIPERHTKKGDEHLRVFSKIDDSCEYFITQCIYDLEAAKIFLTDYAKYAKEHNYEMVPIILTLTPCGSSKTLDFMKWLGINIPNYLEEDLKESGDILDASIKLSRDIFEELYSFGLKRGIPIGCNIESVAIRKAEIDASVKLLDEIKAIIKKYS</sequence>